<dbReference type="InterPro" id="IPR010920">
    <property type="entry name" value="LSM_dom_sf"/>
</dbReference>
<keyword evidence="8" id="KW-1185">Reference proteome</keyword>
<dbReference type="InterPro" id="IPR023408">
    <property type="entry name" value="MscS_beta-dom_sf"/>
</dbReference>
<name>A0A2I7N5K4_9NEIS</name>
<evidence type="ECO:0000259" key="6">
    <source>
        <dbReference type="Pfam" id="PF00924"/>
    </source>
</evidence>
<dbReference type="Pfam" id="PF00924">
    <property type="entry name" value="MS_channel_2nd"/>
    <property type="match status" value="1"/>
</dbReference>
<dbReference type="EMBL" id="CP024847">
    <property type="protein sequence ID" value="AUR51722.1"/>
    <property type="molecule type" value="Genomic_DNA"/>
</dbReference>
<feature type="transmembrane region" description="Helical" evidence="5">
    <location>
        <begin position="20"/>
        <end position="42"/>
    </location>
</feature>
<dbReference type="PANTHER" id="PTHR30414">
    <property type="entry name" value="MINICONDUCTANCE MECHANOSENSITIVE CHANNEL YBDG"/>
    <property type="match status" value="1"/>
</dbReference>
<evidence type="ECO:0000256" key="2">
    <source>
        <dbReference type="ARBA" id="ARBA00022692"/>
    </source>
</evidence>
<gene>
    <name evidence="7" type="ORF">CUN60_05235</name>
</gene>
<feature type="transmembrane region" description="Helical" evidence="5">
    <location>
        <begin position="150"/>
        <end position="169"/>
    </location>
</feature>
<dbReference type="Gene3D" id="2.30.30.60">
    <property type="match status" value="1"/>
</dbReference>
<dbReference type="InterPro" id="IPR030192">
    <property type="entry name" value="YbdG"/>
</dbReference>
<dbReference type="GO" id="GO:0008381">
    <property type="term" value="F:mechanosensitive monoatomic ion channel activity"/>
    <property type="evidence" value="ECO:0007669"/>
    <property type="project" value="InterPro"/>
</dbReference>
<reference evidence="8" key="1">
    <citation type="submission" date="2017-11" db="EMBL/GenBank/DDBJ databases">
        <authorList>
            <person name="Chan K.G."/>
            <person name="Lee L.S."/>
        </authorList>
    </citation>
    <scope>NUCLEOTIDE SEQUENCE [LARGE SCALE GENOMIC DNA]</scope>
    <source>
        <strain evidence="8">DSM 100970</strain>
    </source>
</reference>
<organism evidence="7 8">
    <name type="scientific">Aquella oligotrophica</name>
    <dbReference type="NCBI Taxonomy" id="2067065"/>
    <lineage>
        <taxon>Bacteria</taxon>
        <taxon>Pseudomonadati</taxon>
        <taxon>Pseudomonadota</taxon>
        <taxon>Betaproteobacteria</taxon>
        <taxon>Neisseriales</taxon>
        <taxon>Neisseriaceae</taxon>
        <taxon>Aquella</taxon>
    </lineage>
</organism>
<comment type="subcellular location">
    <subcellularLocation>
        <location evidence="1">Membrane</location>
    </subcellularLocation>
</comment>
<evidence type="ECO:0000256" key="3">
    <source>
        <dbReference type="ARBA" id="ARBA00022989"/>
    </source>
</evidence>
<dbReference type="InterPro" id="IPR006685">
    <property type="entry name" value="MscS_channel_2nd"/>
</dbReference>
<dbReference type="SUPFAM" id="SSF50182">
    <property type="entry name" value="Sm-like ribonucleoproteins"/>
    <property type="match status" value="1"/>
</dbReference>
<dbReference type="AlphaFoldDB" id="A0A2I7N5K4"/>
<dbReference type="KEGG" id="nba:CUN60_05235"/>
<proteinExistence type="predicted"/>
<dbReference type="GO" id="GO:0005886">
    <property type="term" value="C:plasma membrane"/>
    <property type="evidence" value="ECO:0007669"/>
    <property type="project" value="TreeGrafter"/>
</dbReference>
<keyword evidence="2 5" id="KW-0812">Transmembrane</keyword>
<evidence type="ECO:0000313" key="7">
    <source>
        <dbReference type="EMBL" id="AUR51722.1"/>
    </source>
</evidence>
<feature type="transmembrane region" description="Helical" evidence="5">
    <location>
        <begin position="175"/>
        <end position="201"/>
    </location>
</feature>
<accession>A0A2I7N5K4</accession>
<dbReference type="Proteomes" id="UP000236655">
    <property type="component" value="Chromosome"/>
</dbReference>
<evidence type="ECO:0000256" key="4">
    <source>
        <dbReference type="ARBA" id="ARBA00023136"/>
    </source>
</evidence>
<sequence length="370" mass="41687">MTDLVSYSLIGWITDRNLKIIFGSLIIIILITAVAIGVDFLIRKTLLSYVNHSLAKSRYLFLRLFVEYHVLNSAALLIFGLVFVFGSFLLVDNNNPLSLSIATVVLKSANLFNLYILTLSINRIIFALHDYYQQVSKRDDKSTWHSYIKIFSFFTWLLVTILAIAYIFGQSPTTILTGLGALSAIVLLIFRDTFLGIVASIQANASSMVRVGDWITIDKLDIDGVIEDISINIVRIRNSDNTISTTPTHNLTSYTVKNWEYMFNSGGRKFKQIIFISTESIKFNESTTDTNLGSYRKHINEYLKNNQALNHEFKYQIILKGVTSFGVELEISAFTKATSGIKHEEVKAQITAYSLASLAQFQLKPAKAEN</sequence>
<evidence type="ECO:0000256" key="1">
    <source>
        <dbReference type="ARBA" id="ARBA00004370"/>
    </source>
</evidence>
<keyword evidence="3 5" id="KW-1133">Transmembrane helix</keyword>
<evidence type="ECO:0000313" key="8">
    <source>
        <dbReference type="Proteomes" id="UP000236655"/>
    </source>
</evidence>
<feature type="transmembrane region" description="Helical" evidence="5">
    <location>
        <begin position="62"/>
        <end position="91"/>
    </location>
</feature>
<dbReference type="GO" id="GO:0071470">
    <property type="term" value="P:cellular response to osmotic stress"/>
    <property type="evidence" value="ECO:0007669"/>
    <property type="project" value="InterPro"/>
</dbReference>
<dbReference type="OrthoDB" id="9775207at2"/>
<feature type="transmembrane region" description="Helical" evidence="5">
    <location>
        <begin position="111"/>
        <end position="129"/>
    </location>
</feature>
<dbReference type="RefSeq" id="WP_102951021.1">
    <property type="nucleotide sequence ID" value="NZ_CP024847.1"/>
</dbReference>
<keyword evidence="4 5" id="KW-0472">Membrane</keyword>
<feature type="domain" description="Mechanosensitive ion channel MscS" evidence="6">
    <location>
        <begin position="192"/>
        <end position="260"/>
    </location>
</feature>
<dbReference type="PANTHER" id="PTHR30414:SF0">
    <property type="entry name" value="MINICONDUCTANCE MECHANOSENSITIVE CHANNEL YBDG"/>
    <property type="match status" value="1"/>
</dbReference>
<protein>
    <recommendedName>
        <fullName evidence="6">Mechanosensitive ion channel MscS domain-containing protein</fullName>
    </recommendedName>
</protein>
<evidence type="ECO:0000256" key="5">
    <source>
        <dbReference type="SAM" id="Phobius"/>
    </source>
</evidence>